<dbReference type="PANTHER" id="PTHR31623">
    <property type="entry name" value="F21J9.9"/>
    <property type="match status" value="1"/>
</dbReference>
<dbReference type="InterPro" id="IPR023213">
    <property type="entry name" value="CAT-like_dom_sf"/>
</dbReference>
<dbReference type="EMBL" id="JBANQN010000012">
    <property type="protein sequence ID" value="KAK6773354.1"/>
    <property type="molecule type" value="Genomic_DNA"/>
</dbReference>
<dbReference type="PANTHER" id="PTHR31623:SF45">
    <property type="entry name" value="ACYLSUGAR ACYLTRANSFERASE 3-LIKE"/>
    <property type="match status" value="1"/>
</dbReference>
<comment type="similarity">
    <text evidence="1">Belongs to the plant acyltransferase family.</text>
</comment>
<evidence type="ECO:0000256" key="1">
    <source>
        <dbReference type="ARBA" id="ARBA00009861"/>
    </source>
</evidence>
<keyword evidence="5" id="KW-1185">Reference proteome</keyword>
<dbReference type="GO" id="GO:0016746">
    <property type="term" value="F:acyltransferase activity"/>
    <property type="evidence" value="ECO:0007669"/>
    <property type="project" value="UniProtKB-KW"/>
</dbReference>
<evidence type="ECO:0000313" key="5">
    <source>
        <dbReference type="Proteomes" id="UP001371456"/>
    </source>
</evidence>
<reference evidence="4 5" key="1">
    <citation type="submission" date="2024-02" db="EMBL/GenBank/DDBJ databases">
        <title>de novo genome assembly of Solanum bulbocastanum strain 11H21.</title>
        <authorList>
            <person name="Hosaka A.J."/>
        </authorList>
    </citation>
    <scope>NUCLEOTIDE SEQUENCE [LARGE SCALE GENOMIC DNA]</scope>
    <source>
        <tissue evidence="4">Young leaves</tissue>
    </source>
</reference>
<evidence type="ECO:0000256" key="2">
    <source>
        <dbReference type="ARBA" id="ARBA00022679"/>
    </source>
</evidence>
<sequence length="81" mass="9142">MASIILSPSTLLIFQKFIKLSFPTPPTKILHKLSLIDQSIANIYIPFALYYTKQQLDSIPKSHSQISQILANSLSQILTRL</sequence>
<name>A0AAN8SP80_SOLBU</name>
<organism evidence="4 5">
    <name type="scientific">Solanum bulbocastanum</name>
    <name type="common">Wild potato</name>
    <dbReference type="NCBI Taxonomy" id="147425"/>
    <lineage>
        <taxon>Eukaryota</taxon>
        <taxon>Viridiplantae</taxon>
        <taxon>Streptophyta</taxon>
        <taxon>Embryophyta</taxon>
        <taxon>Tracheophyta</taxon>
        <taxon>Spermatophyta</taxon>
        <taxon>Magnoliopsida</taxon>
        <taxon>eudicotyledons</taxon>
        <taxon>Gunneridae</taxon>
        <taxon>Pentapetalae</taxon>
        <taxon>asterids</taxon>
        <taxon>lamiids</taxon>
        <taxon>Solanales</taxon>
        <taxon>Solanaceae</taxon>
        <taxon>Solanoideae</taxon>
        <taxon>Solaneae</taxon>
        <taxon>Solanum</taxon>
    </lineage>
</organism>
<keyword evidence="2" id="KW-0808">Transferase</keyword>
<accession>A0AAN8SP80</accession>
<protein>
    <submittedName>
        <fullName evidence="4">Uncharacterized protein</fullName>
    </submittedName>
</protein>
<dbReference type="Proteomes" id="UP001371456">
    <property type="component" value="Unassembled WGS sequence"/>
</dbReference>
<evidence type="ECO:0000256" key="3">
    <source>
        <dbReference type="ARBA" id="ARBA00023315"/>
    </source>
</evidence>
<comment type="caution">
    <text evidence="4">The sequence shown here is derived from an EMBL/GenBank/DDBJ whole genome shotgun (WGS) entry which is preliminary data.</text>
</comment>
<evidence type="ECO:0000313" key="4">
    <source>
        <dbReference type="EMBL" id="KAK6773354.1"/>
    </source>
</evidence>
<keyword evidence="3" id="KW-0012">Acyltransferase</keyword>
<gene>
    <name evidence="4" type="ORF">RDI58_028592</name>
</gene>
<dbReference type="Gene3D" id="3.30.559.10">
    <property type="entry name" value="Chloramphenicol acetyltransferase-like domain"/>
    <property type="match status" value="1"/>
</dbReference>
<dbReference type="AlphaFoldDB" id="A0AAN8SP80"/>
<proteinExistence type="inferred from homology"/>